<dbReference type="AlphaFoldDB" id="A0A6M3J664"/>
<organism evidence="1">
    <name type="scientific">viral metagenome</name>
    <dbReference type="NCBI Taxonomy" id="1070528"/>
    <lineage>
        <taxon>unclassified sequences</taxon>
        <taxon>metagenomes</taxon>
        <taxon>organismal metagenomes</taxon>
    </lineage>
</organism>
<dbReference type="EMBL" id="MT144847">
    <property type="protein sequence ID" value="QJI00381.1"/>
    <property type="molecule type" value="Genomic_DNA"/>
</dbReference>
<proteinExistence type="predicted"/>
<reference evidence="1" key="1">
    <citation type="submission" date="2020-03" db="EMBL/GenBank/DDBJ databases">
        <title>The deep terrestrial virosphere.</title>
        <authorList>
            <person name="Holmfeldt K."/>
            <person name="Nilsson E."/>
            <person name="Simone D."/>
            <person name="Lopez-Fernandez M."/>
            <person name="Wu X."/>
            <person name="de Brujin I."/>
            <person name="Lundin D."/>
            <person name="Andersson A."/>
            <person name="Bertilsson S."/>
            <person name="Dopson M."/>
        </authorList>
    </citation>
    <scope>NUCLEOTIDE SEQUENCE</scope>
    <source>
        <strain evidence="2">MM415A00356</strain>
        <strain evidence="1">MM415B00404</strain>
        <strain evidence="3">TM448B01935</strain>
    </source>
</reference>
<dbReference type="EMBL" id="MT142498">
    <property type="protein sequence ID" value="QJA82891.1"/>
    <property type="molecule type" value="Genomic_DNA"/>
</dbReference>
<evidence type="ECO:0000313" key="2">
    <source>
        <dbReference type="EMBL" id="QJA82891.1"/>
    </source>
</evidence>
<name>A0A6M3J664_9ZZZZ</name>
<sequence length="80" mass="9164">MKLKFWVWLMRYAWRRARAANGNQIPDGVPGVRSVADPCDAYEPRNKRKGGWQGYCGTDGHYLCAECYHKMEVDNAVPSD</sequence>
<protein>
    <submittedName>
        <fullName evidence="1">Uncharacterized protein</fullName>
    </submittedName>
</protein>
<accession>A0A6M3J664</accession>
<evidence type="ECO:0000313" key="1">
    <source>
        <dbReference type="EMBL" id="QJA65313.1"/>
    </source>
</evidence>
<dbReference type="EMBL" id="MT141536">
    <property type="protein sequence ID" value="QJA65313.1"/>
    <property type="molecule type" value="Genomic_DNA"/>
</dbReference>
<gene>
    <name evidence="2" type="ORF">MM415A00356_0040</name>
    <name evidence="1" type="ORF">MM415B00404_0015</name>
    <name evidence="3" type="ORF">TM448B01935_0013</name>
</gene>
<evidence type="ECO:0000313" key="3">
    <source>
        <dbReference type="EMBL" id="QJI00381.1"/>
    </source>
</evidence>